<keyword evidence="1" id="KW-0732">Signal</keyword>
<feature type="signal peptide" evidence="1">
    <location>
        <begin position="1"/>
        <end position="23"/>
    </location>
</feature>
<feature type="non-terminal residue" evidence="2">
    <location>
        <position position="1"/>
    </location>
</feature>
<dbReference type="EMBL" id="CAXKWB010070430">
    <property type="protein sequence ID" value="CAL4194123.1"/>
    <property type="molecule type" value="Genomic_DNA"/>
</dbReference>
<protein>
    <submittedName>
        <fullName evidence="2">Uncharacterized protein</fullName>
    </submittedName>
</protein>
<gene>
    <name evidence="2" type="ORF">MNOR_LOCUS36910</name>
</gene>
<dbReference type="AlphaFoldDB" id="A0AAV2SL02"/>
<comment type="caution">
    <text evidence="2">The sequence shown here is derived from an EMBL/GenBank/DDBJ whole genome shotgun (WGS) entry which is preliminary data.</text>
</comment>
<keyword evidence="3" id="KW-1185">Reference proteome</keyword>
<evidence type="ECO:0000313" key="3">
    <source>
        <dbReference type="Proteomes" id="UP001497623"/>
    </source>
</evidence>
<evidence type="ECO:0000256" key="1">
    <source>
        <dbReference type="SAM" id="SignalP"/>
    </source>
</evidence>
<sequence>VHITMKHTLSLFVLYITLHLGLSIFCYTCSNDPDSPIYAVSCGDVDPDSDAQSCTGCSACTTSIYNDGKVMRGFSNDASVQDGDCDYQDMYLRCFCTDMLCNTDLCDNCNGL</sequence>
<proteinExistence type="predicted"/>
<reference evidence="2 3" key="1">
    <citation type="submission" date="2024-05" db="EMBL/GenBank/DDBJ databases">
        <authorList>
            <person name="Wallberg A."/>
        </authorList>
    </citation>
    <scope>NUCLEOTIDE SEQUENCE [LARGE SCALE GENOMIC DNA]</scope>
</reference>
<dbReference type="Proteomes" id="UP001497623">
    <property type="component" value="Unassembled WGS sequence"/>
</dbReference>
<accession>A0AAV2SL02</accession>
<organism evidence="2 3">
    <name type="scientific">Meganyctiphanes norvegica</name>
    <name type="common">Northern krill</name>
    <name type="synonym">Thysanopoda norvegica</name>
    <dbReference type="NCBI Taxonomy" id="48144"/>
    <lineage>
        <taxon>Eukaryota</taxon>
        <taxon>Metazoa</taxon>
        <taxon>Ecdysozoa</taxon>
        <taxon>Arthropoda</taxon>
        <taxon>Crustacea</taxon>
        <taxon>Multicrustacea</taxon>
        <taxon>Malacostraca</taxon>
        <taxon>Eumalacostraca</taxon>
        <taxon>Eucarida</taxon>
        <taxon>Euphausiacea</taxon>
        <taxon>Euphausiidae</taxon>
        <taxon>Meganyctiphanes</taxon>
    </lineage>
</organism>
<evidence type="ECO:0000313" key="2">
    <source>
        <dbReference type="EMBL" id="CAL4194123.1"/>
    </source>
</evidence>
<feature type="chain" id="PRO_5043763570" evidence="1">
    <location>
        <begin position="24"/>
        <end position="112"/>
    </location>
</feature>
<name>A0AAV2SL02_MEGNR</name>